<dbReference type="PANTHER" id="PTHR22902">
    <property type="entry name" value="SESQUIPEDALIAN"/>
    <property type="match status" value="1"/>
</dbReference>
<dbReference type="EMBL" id="CAJVPK010000206">
    <property type="protein sequence ID" value="CAG8474119.1"/>
    <property type="molecule type" value="Genomic_DNA"/>
</dbReference>
<dbReference type="InterPro" id="IPR013761">
    <property type="entry name" value="SAM/pointed_sf"/>
</dbReference>
<dbReference type="AlphaFoldDB" id="A0A9N8W1U6"/>
<dbReference type="InterPro" id="IPR001849">
    <property type="entry name" value="PH_domain"/>
</dbReference>
<dbReference type="Pfam" id="PF00169">
    <property type="entry name" value="PH"/>
    <property type="match status" value="1"/>
</dbReference>
<feature type="compositionally biased region" description="Low complexity" evidence="4">
    <location>
        <begin position="124"/>
        <end position="163"/>
    </location>
</feature>
<evidence type="ECO:0000313" key="8">
    <source>
        <dbReference type="EMBL" id="CAG8474119.1"/>
    </source>
</evidence>
<proteinExistence type="predicted"/>
<evidence type="ECO:0000256" key="2">
    <source>
        <dbReference type="ARBA" id="ARBA00022553"/>
    </source>
</evidence>
<evidence type="ECO:0000259" key="5">
    <source>
        <dbReference type="PROSITE" id="PS50002"/>
    </source>
</evidence>
<keyword evidence="1 3" id="KW-0728">SH3 domain</keyword>
<feature type="domain" description="SAM" evidence="7">
    <location>
        <begin position="216"/>
        <end position="279"/>
    </location>
</feature>
<evidence type="ECO:0000313" key="9">
    <source>
        <dbReference type="Proteomes" id="UP000789706"/>
    </source>
</evidence>
<dbReference type="InterPro" id="IPR036028">
    <property type="entry name" value="SH3-like_dom_sf"/>
</dbReference>
<evidence type="ECO:0000256" key="1">
    <source>
        <dbReference type="ARBA" id="ARBA00022443"/>
    </source>
</evidence>
<keyword evidence="9" id="KW-1185">Reference proteome</keyword>
<dbReference type="PROSITE" id="PS50002">
    <property type="entry name" value="SH3"/>
    <property type="match status" value="1"/>
</dbReference>
<dbReference type="SUPFAM" id="SSF50729">
    <property type="entry name" value="PH domain-like"/>
    <property type="match status" value="1"/>
</dbReference>
<dbReference type="SMART" id="SM00326">
    <property type="entry name" value="SH3"/>
    <property type="match status" value="1"/>
</dbReference>
<dbReference type="Proteomes" id="UP000789706">
    <property type="component" value="Unassembled WGS sequence"/>
</dbReference>
<dbReference type="PROSITE" id="PS50003">
    <property type="entry name" value="PH_DOMAIN"/>
    <property type="match status" value="1"/>
</dbReference>
<protein>
    <submittedName>
        <fullName evidence="8">3470_t:CDS:1</fullName>
    </submittedName>
</protein>
<dbReference type="GO" id="GO:0007032">
    <property type="term" value="P:endosome organization"/>
    <property type="evidence" value="ECO:0007669"/>
    <property type="project" value="TreeGrafter"/>
</dbReference>
<dbReference type="GO" id="GO:0001881">
    <property type="term" value="P:receptor recycling"/>
    <property type="evidence" value="ECO:0007669"/>
    <property type="project" value="TreeGrafter"/>
</dbReference>
<dbReference type="CDD" id="cd09535">
    <property type="entry name" value="SAM_BOI-like_fungal"/>
    <property type="match status" value="1"/>
</dbReference>
<accession>A0A9N8W1U6</accession>
<feature type="region of interest" description="Disordered" evidence="4">
    <location>
        <begin position="121"/>
        <end position="169"/>
    </location>
</feature>
<dbReference type="Pfam" id="PF00018">
    <property type="entry name" value="SH3_1"/>
    <property type="match status" value="1"/>
</dbReference>
<evidence type="ECO:0000256" key="4">
    <source>
        <dbReference type="SAM" id="MobiDB-lite"/>
    </source>
</evidence>
<dbReference type="InterPro" id="IPR011993">
    <property type="entry name" value="PH-like_dom_sf"/>
</dbReference>
<gene>
    <name evidence="8" type="ORF">DEBURN_LOCUS3304</name>
</gene>
<dbReference type="Gene3D" id="2.30.30.40">
    <property type="entry name" value="SH3 Domains"/>
    <property type="match status" value="1"/>
</dbReference>
<dbReference type="GO" id="GO:0005829">
    <property type="term" value="C:cytosol"/>
    <property type="evidence" value="ECO:0007669"/>
    <property type="project" value="GOC"/>
</dbReference>
<dbReference type="SMART" id="SM00454">
    <property type="entry name" value="SAM"/>
    <property type="match status" value="1"/>
</dbReference>
<organism evidence="8 9">
    <name type="scientific">Diversispora eburnea</name>
    <dbReference type="NCBI Taxonomy" id="1213867"/>
    <lineage>
        <taxon>Eukaryota</taxon>
        <taxon>Fungi</taxon>
        <taxon>Fungi incertae sedis</taxon>
        <taxon>Mucoromycota</taxon>
        <taxon>Glomeromycotina</taxon>
        <taxon>Glomeromycetes</taxon>
        <taxon>Diversisporales</taxon>
        <taxon>Diversisporaceae</taxon>
        <taxon>Diversispora</taxon>
    </lineage>
</organism>
<dbReference type="InterPro" id="IPR045188">
    <property type="entry name" value="Boi1/Boi2-like"/>
</dbReference>
<feature type="domain" description="SH3" evidence="5">
    <location>
        <begin position="1"/>
        <end position="64"/>
    </location>
</feature>
<dbReference type="OrthoDB" id="73680at2759"/>
<dbReference type="GO" id="GO:0055037">
    <property type="term" value="C:recycling endosome"/>
    <property type="evidence" value="ECO:0007669"/>
    <property type="project" value="TreeGrafter"/>
</dbReference>
<dbReference type="Pfam" id="PF07647">
    <property type="entry name" value="SAM_2"/>
    <property type="match status" value="1"/>
</dbReference>
<dbReference type="Gene3D" id="2.30.29.30">
    <property type="entry name" value="Pleckstrin-homology domain (PH domain)/Phosphotyrosine-binding domain (PTB)"/>
    <property type="match status" value="1"/>
</dbReference>
<dbReference type="InterPro" id="IPR001452">
    <property type="entry name" value="SH3_domain"/>
</dbReference>
<evidence type="ECO:0000256" key="3">
    <source>
        <dbReference type="PROSITE-ProRule" id="PRU00192"/>
    </source>
</evidence>
<dbReference type="CDD" id="cd00174">
    <property type="entry name" value="SH3"/>
    <property type="match status" value="1"/>
</dbReference>
<dbReference type="PANTHER" id="PTHR22902:SF27">
    <property type="entry name" value="PLECKSTRIN HOMOLOGY DOMAIN-CONTAINING FAMILY A MEMBER 3"/>
    <property type="match status" value="1"/>
</dbReference>
<feature type="domain" description="PH" evidence="6">
    <location>
        <begin position="443"/>
        <end position="542"/>
    </location>
</feature>
<reference evidence="8" key="1">
    <citation type="submission" date="2021-06" db="EMBL/GenBank/DDBJ databases">
        <authorList>
            <person name="Kallberg Y."/>
            <person name="Tangrot J."/>
            <person name="Rosling A."/>
        </authorList>
    </citation>
    <scope>NUCLEOTIDE SEQUENCE</scope>
    <source>
        <strain evidence="8">AZ414A</strain>
    </source>
</reference>
<dbReference type="GO" id="GO:0042147">
    <property type="term" value="P:retrograde transport, endosome to Golgi"/>
    <property type="evidence" value="ECO:0007669"/>
    <property type="project" value="TreeGrafter"/>
</dbReference>
<comment type="caution">
    <text evidence="8">The sequence shown here is derived from an EMBL/GenBank/DDBJ whole genome shotgun (WGS) entry which is preliminary data.</text>
</comment>
<dbReference type="SMART" id="SM00233">
    <property type="entry name" value="PH"/>
    <property type="match status" value="1"/>
</dbReference>
<dbReference type="PROSITE" id="PS50105">
    <property type="entry name" value="SAM_DOMAIN"/>
    <property type="match status" value="1"/>
</dbReference>
<dbReference type="SUPFAM" id="SSF50044">
    <property type="entry name" value="SH3-domain"/>
    <property type="match status" value="1"/>
</dbReference>
<sequence>MGLELVYAIHPFEAENDDEIAFEFGEPITVLEKDEMYGDGWWQGENIHGKIGLFPMTYTSYINPLTSSETEKDETIDDIHDKLQKMGIKNEENDQFQIESIELQQSQLQALSSKNVRNGKLLISPSSGSNSSNNSSRISSLRRSQRQSSENNTNKFGSHSSSSQIQIGPVAPSPTELIISAPTELIVSSSSETIENSQAEFDSSTINNFEYHPLNWDVRKVCSWLEEKGFKNEITNFIENDITGDVLLQLDLYTLKELNINSFGKRMHIMNAINELKSQFSMAEEPGPDDDVSDIEERSERVISPVARSEPCQIYPQNLGYNNYLTSSNIASMNKVGDLNHEYLRNDVDNLKNIKNNYTFPSYFSNPLKLDFAEDSNIDIVNKKSRKIFPKWNNSSTENQTGVFKRYSGSNERRNTSGKQIGKEQTTENLIYINEEIMGAIGEPDYEGWLKKQGTKYKTWKSRYCILKGADFYYFKSNKDVNSPKIKGHIDLTGYRIIPDENILHGKYGFKLTHNSMRTHYFAHEDVEKMRGWMKAMMKATILRNNEAPVISSSNINTVSLVEAFQMAPRPPQPRRPSISAVASLAKISSTPTSYTKSSTMGPLEPLVKNKIISPKIRPQINNNKKF</sequence>
<dbReference type="SUPFAM" id="SSF47769">
    <property type="entry name" value="SAM/Pointed domain"/>
    <property type="match status" value="1"/>
</dbReference>
<evidence type="ECO:0000259" key="7">
    <source>
        <dbReference type="PROSITE" id="PS50105"/>
    </source>
</evidence>
<dbReference type="GO" id="GO:0005769">
    <property type="term" value="C:early endosome"/>
    <property type="evidence" value="ECO:0007669"/>
    <property type="project" value="TreeGrafter"/>
</dbReference>
<dbReference type="Gene3D" id="1.10.150.50">
    <property type="entry name" value="Transcription Factor, Ets-1"/>
    <property type="match status" value="1"/>
</dbReference>
<dbReference type="InterPro" id="IPR001660">
    <property type="entry name" value="SAM"/>
</dbReference>
<keyword evidence="2" id="KW-0597">Phosphoprotein</keyword>
<evidence type="ECO:0000259" key="6">
    <source>
        <dbReference type="PROSITE" id="PS50003"/>
    </source>
</evidence>
<dbReference type="GO" id="GO:0005802">
    <property type="term" value="C:trans-Golgi network"/>
    <property type="evidence" value="ECO:0007669"/>
    <property type="project" value="TreeGrafter"/>
</dbReference>
<dbReference type="PRINTS" id="PR00452">
    <property type="entry name" value="SH3DOMAIN"/>
</dbReference>
<name>A0A9N8W1U6_9GLOM</name>